<evidence type="ECO:0000313" key="3">
    <source>
        <dbReference type="EMBL" id="SFU99429.1"/>
    </source>
</evidence>
<dbReference type="OrthoDB" id="237820at2"/>
<accession>A0A1I7KPT7</accession>
<organism evidence="3 4">
    <name type="scientific">Pseudoduganella namucuonensis</name>
    <dbReference type="NCBI Taxonomy" id="1035707"/>
    <lineage>
        <taxon>Bacteria</taxon>
        <taxon>Pseudomonadati</taxon>
        <taxon>Pseudomonadota</taxon>
        <taxon>Betaproteobacteria</taxon>
        <taxon>Burkholderiales</taxon>
        <taxon>Oxalobacteraceae</taxon>
        <taxon>Telluria group</taxon>
        <taxon>Pseudoduganella</taxon>
    </lineage>
</organism>
<gene>
    <name evidence="3" type="ORF">SAMN05216552_1018110</name>
</gene>
<dbReference type="AlphaFoldDB" id="A0A1I7KPT7"/>
<protein>
    <recommendedName>
        <fullName evidence="2">DUF2169 domain-containing protein</fullName>
    </recommendedName>
</protein>
<dbReference type="InterPro" id="IPR018683">
    <property type="entry name" value="DUF2169"/>
</dbReference>
<feature type="region of interest" description="Disordered" evidence="1">
    <location>
        <begin position="337"/>
        <end position="356"/>
    </location>
</feature>
<dbReference type="STRING" id="1035707.SAMN05216552_1018110"/>
<dbReference type="Proteomes" id="UP000199391">
    <property type="component" value="Unassembled WGS sequence"/>
</dbReference>
<evidence type="ECO:0000256" key="1">
    <source>
        <dbReference type="SAM" id="MobiDB-lite"/>
    </source>
</evidence>
<keyword evidence="4" id="KW-1185">Reference proteome</keyword>
<dbReference type="RefSeq" id="WP_093557163.1">
    <property type="nucleotide sequence ID" value="NZ_FPBO01000018.1"/>
</dbReference>
<dbReference type="EMBL" id="FPBO01000018">
    <property type="protein sequence ID" value="SFU99429.1"/>
    <property type="molecule type" value="Genomic_DNA"/>
</dbReference>
<reference evidence="4" key="1">
    <citation type="submission" date="2016-10" db="EMBL/GenBank/DDBJ databases">
        <authorList>
            <person name="Varghese N."/>
            <person name="Submissions S."/>
        </authorList>
    </citation>
    <scope>NUCLEOTIDE SEQUENCE [LARGE SCALE GENOMIC DNA]</scope>
    <source>
        <strain evidence="4">CGMCC 1.11014</strain>
    </source>
</reference>
<proteinExistence type="predicted"/>
<dbReference type="Pfam" id="PF09937">
    <property type="entry name" value="DUF2169"/>
    <property type="match status" value="1"/>
</dbReference>
<feature type="compositionally biased region" description="Acidic residues" evidence="1">
    <location>
        <begin position="346"/>
        <end position="356"/>
    </location>
</feature>
<name>A0A1I7KPT7_9BURK</name>
<evidence type="ECO:0000313" key="4">
    <source>
        <dbReference type="Proteomes" id="UP000199391"/>
    </source>
</evidence>
<sequence>MWEVDNETPFAAERGWARDRDGAEVWLVAVKATFDIHADGSTSVAAEQPPVLRAPEYLGEPGASSIRYEADLVPAKRRTDIVVLGHAWAPEGRPVTALDVGFRVGGVSKRLRVFGDRAWGALGPGAPASFTKMPLVYERAFGGVDRLSPDPGRDWDWRNPVGRGYAVRKDHLDGTALPNVEAPDHLIGSWSDRPPPAGFGPLASHWQPRAAHAGTCDERWLRERYPLPPEDFDERFFQYAPLDQQAPGFLTGGEAAALVNLSPGGSLRFRLPRLRLGFETRFYDGSHEFHRQRQLHGVILEPDFPRVSLVWHSALPCHFKVQKLDRTIVTLKTSLNPDRPLPATAAEDEWDGGDEQ</sequence>
<feature type="domain" description="DUF2169" evidence="2">
    <location>
        <begin position="21"/>
        <end position="312"/>
    </location>
</feature>
<evidence type="ECO:0000259" key="2">
    <source>
        <dbReference type="Pfam" id="PF09937"/>
    </source>
</evidence>